<dbReference type="Proteomes" id="UP000249056">
    <property type="component" value="Unassembled WGS sequence"/>
</dbReference>
<evidence type="ECO:0000256" key="1">
    <source>
        <dbReference type="SAM" id="MobiDB-lite"/>
    </source>
</evidence>
<protein>
    <submittedName>
        <fullName evidence="2">Uncharacterized protein</fullName>
    </submittedName>
</protein>
<dbReference type="AlphaFoldDB" id="A0A395J4Q9"/>
<dbReference type="EMBL" id="QKRW01000003">
    <property type="protein sequence ID" value="RAL67450.1"/>
    <property type="molecule type" value="Genomic_DNA"/>
</dbReference>
<gene>
    <name evidence="2" type="ORF">DID88_008205</name>
</gene>
<organism evidence="2 3">
    <name type="scientific">Monilinia fructigena</name>
    <dbReference type="NCBI Taxonomy" id="38457"/>
    <lineage>
        <taxon>Eukaryota</taxon>
        <taxon>Fungi</taxon>
        <taxon>Dikarya</taxon>
        <taxon>Ascomycota</taxon>
        <taxon>Pezizomycotina</taxon>
        <taxon>Leotiomycetes</taxon>
        <taxon>Helotiales</taxon>
        <taxon>Sclerotiniaceae</taxon>
        <taxon>Monilinia</taxon>
    </lineage>
</organism>
<name>A0A395J4Q9_9HELO</name>
<reference evidence="2 3" key="1">
    <citation type="submission" date="2018-06" db="EMBL/GenBank/DDBJ databases">
        <title>Genome Sequence of the Brown Rot Fungal Pathogen Monilinia fructigena.</title>
        <authorList>
            <person name="Landi L."/>
            <person name="De Miccolis Angelini R.M."/>
            <person name="Pollastro S."/>
            <person name="Abate D."/>
            <person name="Faretra F."/>
            <person name="Romanazzi G."/>
        </authorList>
    </citation>
    <scope>NUCLEOTIDE SEQUENCE [LARGE SCALE GENOMIC DNA]</scope>
    <source>
        <strain evidence="2 3">Mfrg269</strain>
    </source>
</reference>
<keyword evidence="3" id="KW-1185">Reference proteome</keyword>
<evidence type="ECO:0000313" key="2">
    <source>
        <dbReference type="EMBL" id="RAL67450.1"/>
    </source>
</evidence>
<proteinExistence type="predicted"/>
<comment type="caution">
    <text evidence="2">The sequence shown here is derived from an EMBL/GenBank/DDBJ whole genome shotgun (WGS) entry which is preliminary data.</text>
</comment>
<accession>A0A395J4Q9</accession>
<sequence length="100" mass="10965">MITYEAVPNTDGQILIPVSNKLPTIPKAEFSCTVPPPRGAIPVSRSGALSRPTLSPVHGPISRSDIPRPALCDQGSIKSRTMIWMRDKNDKEQPLEDFVQ</sequence>
<dbReference type="OrthoDB" id="3558372at2759"/>
<feature type="region of interest" description="Disordered" evidence="1">
    <location>
        <begin position="39"/>
        <end position="72"/>
    </location>
</feature>
<evidence type="ECO:0000313" key="3">
    <source>
        <dbReference type="Proteomes" id="UP000249056"/>
    </source>
</evidence>